<feature type="repeat" description="PPR" evidence="1">
    <location>
        <begin position="363"/>
        <end position="397"/>
    </location>
</feature>
<dbReference type="InterPro" id="IPR002885">
    <property type="entry name" value="PPR_rpt"/>
</dbReference>
<name>L8GPX6_ACACF</name>
<proteinExistence type="predicted"/>
<feature type="region of interest" description="Disordered" evidence="2">
    <location>
        <begin position="1"/>
        <end position="21"/>
    </location>
</feature>
<dbReference type="KEGG" id="acan:ACA1_131540"/>
<dbReference type="Pfam" id="PF13812">
    <property type="entry name" value="PPR_3"/>
    <property type="match status" value="1"/>
</dbReference>
<dbReference type="EMBL" id="KB008070">
    <property type="protein sequence ID" value="ELR14161.1"/>
    <property type="molecule type" value="Genomic_DNA"/>
</dbReference>
<dbReference type="InterPro" id="IPR051114">
    <property type="entry name" value="Mito_RNA_Proc_CCM1"/>
</dbReference>
<protein>
    <submittedName>
        <fullName evidence="3">Pentatricopeptide repeat domain containing protein</fullName>
    </submittedName>
</protein>
<dbReference type="VEuPathDB" id="AmoebaDB:ACA1_131540"/>
<accession>L8GPX6</accession>
<dbReference type="GO" id="GO:0006396">
    <property type="term" value="P:RNA processing"/>
    <property type="evidence" value="ECO:0007669"/>
    <property type="project" value="TreeGrafter"/>
</dbReference>
<dbReference type="PANTHER" id="PTHR47934">
    <property type="entry name" value="PENTATRICOPEPTIDE REPEAT-CONTAINING PROTEIN PET309, MITOCHONDRIAL"/>
    <property type="match status" value="1"/>
</dbReference>
<sequence length="489" mass="54163">MARSLASSARQSPSADAATTTSQQTLWVDRFRFRCRPTPTLRPLSSAYVALAKVVLRSGSKRKRAQVAAAADGADAAAAQAWAQRRLLLPSLAPGRTVPADLSVEAVEEEIAAFKRDTGLNARAEVPLYCVTIRELGRRGCGHLADAIARHHLNIATATTTTGAELRQQRIYSALLEGHCLRRRADDAAALYLELVERRNVLPSHRALHMLIDLLARRSRAHSDGPTTLVMTSAAARMVVLTSATLVKVAELFEEMKARGHVTTAAYNALLPVVGRKGGRRLPSLKNLLDEMVAHDVPRNELTWKALLESASGPEEFEQMKKLMGTHGWKPESSANTLLRLLPKYASTAELMVFLAANAHRVHAGTFNSLIRSYSHAGNFEGAFAMALNMRKAHFLPSKRAFLSFLKCGGYVLQASDIELMWSDLTRKLARSGRKINRDYYHAKMISYLRRKDPEAVRRTLEEMEDNGLTPNSYTYYLLILVDDVDGFF</sequence>
<dbReference type="Proteomes" id="UP000011083">
    <property type="component" value="Unassembled WGS sequence"/>
</dbReference>
<dbReference type="GO" id="GO:0007005">
    <property type="term" value="P:mitochondrion organization"/>
    <property type="evidence" value="ECO:0007669"/>
    <property type="project" value="TreeGrafter"/>
</dbReference>
<dbReference type="PANTHER" id="PTHR47934:SF6">
    <property type="entry name" value="MITOCHONDRIAL GROUP I INTRON SPLICING FACTOR CCM1-RELATED"/>
    <property type="match status" value="1"/>
</dbReference>
<dbReference type="NCBIfam" id="TIGR00756">
    <property type="entry name" value="PPR"/>
    <property type="match status" value="1"/>
</dbReference>
<dbReference type="OrthoDB" id="185373at2759"/>
<dbReference type="Gene3D" id="1.25.40.10">
    <property type="entry name" value="Tetratricopeptide repeat domain"/>
    <property type="match status" value="2"/>
</dbReference>
<dbReference type="STRING" id="1257118.L8GPX6"/>
<evidence type="ECO:0000256" key="1">
    <source>
        <dbReference type="PROSITE-ProRule" id="PRU00708"/>
    </source>
</evidence>
<dbReference type="RefSeq" id="XP_004336174.1">
    <property type="nucleotide sequence ID" value="XM_004336126.1"/>
</dbReference>
<keyword evidence="4" id="KW-1185">Reference proteome</keyword>
<gene>
    <name evidence="3" type="ORF">ACA1_131540</name>
</gene>
<organism evidence="3 4">
    <name type="scientific">Acanthamoeba castellanii (strain ATCC 30010 / Neff)</name>
    <dbReference type="NCBI Taxonomy" id="1257118"/>
    <lineage>
        <taxon>Eukaryota</taxon>
        <taxon>Amoebozoa</taxon>
        <taxon>Discosea</taxon>
        <taxon>Longamoebia</taxon>
        <taxon>Centramoebida</taxon>
        <taxon>Acanthamoebidae</taxon>
        <taxon>Acanthamoeba</taxon>
    </lineage>
</organism>
<evidence type="ECO:0000256" key="2">
    <source>
        <dbReference type="SAM" id="MobiDB-lite"/>
    </source>
</evidence>
<feature type="repeat" description="PPR" evidence="1">
    <location>
        <begin position="437"/>
        <end position="471"/>
    </location>
</feature>
<dbReference type="AlphaFoldDB" id="L8GPX6"/>
<dbReference type="InterPro" id="IPR011990">
    <property type="entry name" value="TPR-like_helical_dom_sf"/>
</dbReference>
<evidence type="ECO:0000313" key="4">
    <source>
        <dbReference type="Proteomes" id="UP000011083"/>
    </source>
</evidence>
<reference evidence="3 4" key="1">
    <citation type="journal article" date="2013" name="Genome Biol.">
        <title>Genome of Acanthamoeba castellanii highlights extensive lateral gene transfer and early evolution of tyrosine kinase signaling.</title>
        <authorList>
            <person name="Clarke M."/>
            <person name="Lohan A.J."/>
            <person name="Liu B."/>
            <person name="Lagkouvardos I."/>
            <person name="Roy S."/>
            <person name="Zafar N."/>
            <person name="Bertelli C."/>
            <person name="Schilde C."/>
            <person name="Kianianmomeni A."/>
            <person name="Burglin T.R."/>
            <person name="Frech C."/>
            <person name="Turcotte B."/>
            <person name="Kopec K.O."/>
            <person name="Synnott J.M."/>
            <person name="Choo C."/>
            <person name="Paponov I."/>
            <person name="Finkler A."/>
            <person name="Soon Heng Tan C."/>
            <person name="Hutchins A.P."/>
            <person name="Weinmeier T."/>
            <person name="Rattei T."/>
            <person name="Chu J.S."/>
            <person name="Gimenez G."/>
            <person name="Irimia M."/>
            <person name="Rigden D.J."/>
            <person name="Fitzpatrick D.A."/>
            <person name="Lorenzo-Morales J."/>
            <person name="Bateman A."/>
            <person name="Chiu C.H."/>
            <person name="Tang P."/>
            <person name="Hegemann P."/>
            <person name="Fromm H."/>
            <person name="Raoult D."/>
            <person name="Greub G."/>
            <person name="Miranda-Saavedra D."/>
            <person name="Chen N."/>
            <person name="Nash P."/>
            <person name="Ginger M.L."/>
            <person name="Horn M."/>
            <person name="Schaap P."/>
            <person name="Caler L."/>
            <person name="Loftus B."/>
        </authorList>
    </citation>
    <scope>NUCLEOTIDE SEQUENCE [LARGE SCALE GENOMIC DNA]</scope>
    <source>
        <strain evidence="3 4">Neff</strain>
    </source>
</reference>
<dbReference type="GO" id="GO:0003729">
    <property type="term" value="F:mRNA binding"/>
    <property type="evidence" value="ECO:0007669"/>
    <property type="project" value="TreeGrafter"/>
</dbReference>
<dbReference type="Pfam" id="PF01535">
    <property type="entry name" value="PPR"/>
    <property type="match status" value="2"/>
</dbReference>
<feature type="compositionally biased region" description="Low complexity" evidence="2">
    <location>
        <begin position="11"/>
        <end position="21"/>
    </location>
</feature>
<feature type="compositionally biased region" description="Polar residues" evidence="2">
    <location>
        <begin position="1"/>
        <end position="10"/>
    </location>
</feature>
<dbReference type="GeneID" id="14914736"/>
<evidence type="ECO:0000313" key="3">
    <source>
        <dbReference type="EMBL" id="ELR14161.1"/>
    </source>
</evidence>
<dbReference type="GO" id="GO:0005739">
    <property type="term" value="C:mitochondrion"/>
    <property type="evidence" value="ECO:0007669"/>
    <property type="project" value="TreeGrafter"/>
</dbReference>
<dbReference type="PROSITE" id="PS51375">
    <property type="entry name" value="PPR"/>
    <property type="match status" value="2"/>
</dbReference>